<organism evidence="2 3">
    <name type="scientific">Fodinicurvata halophila</name>
    <dbReference type="NCBI Taxonomy" id="1419723"/>
    <lineage>
        <taxon>Bacteria</taxon>
        <taxon>Pseudomonadati</taxon>
        <taxon>Pseudomonadota</taxon>
        <taxon>Alphaproteobacteria</taxon>
        <taxon>Rhodospirillales</taxon>
        <taxon>Rhodovibrionaceae</taxon>
        <taxon>Fodinicurvata</taxon>
    </lineage>
</organism>
<protein>
    <recommendedName>
        <fullName evidence="4">Cytosine permease</fullName>
    </recommendedName>
</protein>
<dbReference type="Proteomes" id="UP001595799">
    <property type="component" value="Unassembled WGS sequence"/>
</dbReference>
<evidence type="ECO:0000256" key="1">
    <source>
        <dbReference type="SAM" id="Phobius"/>
    </source>
</evidence>
<keyword evidence="1" id="KW-0812">Transmembrane</keyword>
<keyword evidence="3" id="KW-1185">Reference proteome</keyword>
<keyword evidence="1" id="KW-1133">Transmembrane helix</keyword>
<feature type="transmembrane region" description="Helical" evidence="1">
    <location>
        <begin position="82"/>
        <end position="103"/>
    </location>
</feature>
<gene>
    <name evidence="2" type="ORF">ACFOW6_16625</name>
</gene>
<accession>A0ABV8URG2</accession>
<sequence>MSAAIKFSLSWVVAMACLTLPLAAVSGALVDVGAGASIAFLSGAIASMAAFLGIGYLATVAGEKLGVSLFPRTYETSSLRGVLLGIGIGISGSWAVVSIASTMF</sequence>
<proteinExistence type="predicted"/>
<evidence type="ECO:0000313" key="2">
    <source>
        <dbReference type="EMBL" id="MFC4353176.1"/>
    </source>
</evidence>
<dbReference type="EMBL" id="JBHSCW010000011">
    <property type="protein sequence ID" value="MFC4353176.1"/>
    <property type="molecule type" value="Genomic_DNA"/>
</dbReference>
<comment type="caution">
    <text evidence="2">The sequence shown here is derived from an EMBL/GenBank/DDBJ whole genome shotgun (WGS) entry which is preliminary data.</text>
</comment>
<evidence type="ECO:0000313" key="3">
    <source>
        <dbReference type="Proteomes" id="UP001595799"/>
    </source>
</evidence>
<keyword evidence="1" id="KW-0472">Membrane</keyword>
<name>A0ABV8URG2_9PROT</name>
<dbReference type="PROSITE" id="PS51257">
    <property type="entry name" value="PROKAR_LIPOPROTEIN"/>
    <property type="match status" value="1"/>
</dbReference>
<reference evidence="3" key="1">
    <citation type="journal article" date="2019" name="Int. J. Syst. Evol. Microbiol.">
        <title>The Global Catalogue of Microorganisms (GCM) 10K type strain sequencing project: providing services to taxonomists for standard genome sequencing and annotation.</title>
        <authorList>
            <consortium name="The Broad Institute Genomics Platform"/>
            <consortium name="The Broad Institute Genome Sequencing Center for Infectious Disease"/>
            <person name="Wu L."/>
            <person name="Ma J."/>
        </authorList>
    </citation>
    <scope>NUCLEOTIDE SEQUENCE [LARGE SCALE GENOMIC DNA]</scope>
    <source>
        <strain evidence="3">CECT 8472</strain>
    </source>
</reference>
<dbReference type="RefSeq" id="WP_382423551.1">
    <property type="nucleotide sequence ID" value="NZ_JBHSCW010000011.1"/>
</dbReference>
<feature type="transmembrane region" description="Helical" evidence="1">
    <location>
        <begin position="38"/>
        <end position="61"/>
    </location>
</feature>
<evidence type="ECO:0008006" key="4">
    <source>
        <dbReference type="Google" id="ProtNLM"/>
    </source>
</evidence>